<keyword evidence="3 8" id="KW-1133">Transmembrane helix</keyword>
<dbReference type="Pfam" id="PF00015">
    <property type="entry name" value="MCPsignal"/>
    <property type="match status" value="1"/>
</dbReference>
<name>A0ABU5NZ22_9GAMM</name>
<dbReference type="SMART" id="SM00283">
    <property type="entry name" value="MA"/>
    <property type="match status" value="1"/>
</dbReference>
<comment type="subcellular location">
    <subcellularLocation>
        <location evidence="1">Membrane</location>
        <topology evidence="1">Multi-pass membrane protein</topology>
    </subcellularLocation>
</comment>
<evidence type="ECO:0000256" key="6">
    <source>
        <dbReference type="ARBA" id="ARBA00029447"/>
    </source>
</evidence>
<evidence type="ECO:0000259" key="9">
    <source>
        <dbReference type="PROSITE" id="PS50111"/>
    </source>
</evidence>
<dbReference type="RefSeq" id="WP_322855506.1">
    <property type="nucleotide sequence ID" value="NZ_JAYDCJ010000003.1"/>
</dbReference>
<evidence type="ECO:0000313" key="11">
    <source>
        <dbReference type="Proteomes" id="UP001305746"/>
    </source>
</evidence>
<evidence type="ECO:0000256" key="3">
    <source>
        <dbReference type="ARBA" id="ARBA00022989"/>
    </source>
</evidence>
<evidence type="ECO:0000256" key="4">
    <source>
        <dbReference type="ARBA" id="ARBA00023136"/>
    </source>
</evidence>
<dbReference type="InterPro" id="IPR004090">
    <property type="entry name" value="Chemotax_Me-accpt_rcpt"/>
</dbReference>
<evidence type="ECO:0000256" key="2">
    <source>
        <dbReference type="ARBA" id="ARBA00022692"/>
    </source>
</evidence>
<evidence type="ECO:0000256" key="5">
    <source>
        <dbReference type="ARBA" id="ARBA00023224"/>
    </source>
</evidence>
<dbReference type="EMBL" id="JAYDCJ010000003">
    <property type="protein sequence ID" value="MEA1081029.1"/>
    <property type="molecule type" value="Genomic_DNA"/>
</dbReference>
<sequence>MNPLLYPAALAGRLGRRTAITVSTLALLAGLSLTVLGLMAAGLALVVLASYLTTAWLLLMQKDADALIAGCRNQARDRDYRLLDTRLTLLAPLAQSVADTLRDSERREQRLTDRLAEIAHATGELSQSSQQIALGASEQRQASAATSAAVEEMSQSIAEVARNAQASEQASAQVRDLIQEGGSRLATASDTIAGMAADAKQTTELMTQLLDQFQSVTNMTATISHIAEQTNLLALNAAIEAARAGDNGRGFAVVANEVRDLANSSHQSAASIGTNIAGVRANIEATHQQMDRLLQQARDSVADTRAVQECLEHIQTHALHMNEQVASVAHNAREQDLAVREIATQVDTTHQRIDANGRATEETDLIVQHIQGLTAAITEPTTAGGAR</sequence>
<evidence type="ECO:0000256" key="7">
    <source>
        <dbReference type="PROSITE-ProRule" id="PRU00284"/>
    </source>
</evidence>
<dbReference type="PANTHER" id="PTHR32089">
    <property type="entry name" value="METHYL-ACCEPTING CHEMOTAXIS PROTEIN MCPB"/>
    <property type="match status" value="1"/>
</dbReference>
<evidence type="ECO:0000256" key="1">
    <source>
        <dbReference type="ARBA" id="ARBA00004141"/>
    </source>
</evidence>
<keyword evidence="11" id="KW-1185">Reference proteome</keyword>
<dbReference type="Proteomes" id="UP001305746">
    <property type="component" value="Unassembled WGS sequence"/>
</dbReference>
<dbReference type="PRINTS" id="PR00260">
    <property type="entry name" value="CHEMTRNSDUCR"/>
</dbReference>
<dbReference type="PANTHER" id="PTHR32089:SF119">
    <property type="entry name" value="METHYL-ACCEPTING CHEMOTAXIS PROTEIN CTPL"/>
    <property type="match status" value="1"/>
</dbReference>
<protein>
    <submittedName>
        <fullName evidence="10">Methyl-accepting chemotaxis protein</fullName>
    </submittedName>
</protein>
<organism evidence="10 11">
    <name type="scientific">Marinobacter qingdaonensis</name>
    <dbReference type="NCBI Taxonomy" id="3108486"/>
    <lineage>
        <taxon>Bacteria</taxon>
        <taxon>Pseudomonadati</taxon>
        <taxon>Pseudomonadota</taxon>
        <taxon>Gammaproteobacteria</taxon>
        <taxon>Pseudomonadales</taxon>
        <taxon>Marinobacteraceae</taxon>
        <taxon>Marinobacter</taxon>
    </lineage>
</organism>
<feature type="domain" description="Methyl-accepting transducer" evidence="9">
    <location>
        <begin position="114"/>
        <end position="350"/>
    </location>
</feature>
<dbReference type="PROSITE" id="PS50111">
    <property type="entry name" value="CHEMOTAXIS_TRANSDUC_2"/>
    <property type="match status" value="1"/>
</dbReference>
<reference evidence="10 11" key="1">
    <citation type="submission" date="2023-12" db="EMBL/GenBank/DDBJ databases">
        <title>Marinobacter qingdaonensis sp. nov., isolated from the intertidal sediment of Qingdao, PR China.</title>
        <authorList>
            <person name="Li Y."/>
        </authorList>
    </citation>
    <scope>NUCLEOTIDE SEQUENCE [LARGE SCALE GENOMIC DNA]</scope>
    <source>
        <strain evidence="10 11">ASW11-75</strain>
    </source>
</reference>
<dbReference type="SUPFAM" id="SSF58104">
    <property type="entry name" value="Methyl-accepting chemotaxis protein (MCP) signaling domain"/>
    <property type="match status" value="1"/>
</dbReference>
<comment type="similarity">
    <text evidence="6">Belongs to the methyl-accepting chemotaxis (MCP) protein family.</text>
</comment>
<keyword evidence="4 8" id="KW-0472">Membrane</keyword>
<keyword evidence="5 7" id="KW-0807">Transducer</keyword>
<dbReference type="InterPro" id="IPR004089">
    <property type="entry name" value="MCPsignal_dom"/>
</dbReference>
<dbReference type="Gene3D" id="1.10.287.950">
    <property type="entry name" value="Methyl-accepting chemotaxis protein"/>
    <property type="match status" value="1"/>
</dbReference>
<proteinExistence type="inferred from homology"/>
<gene>
    <name evidence="10" type="ORF">U5822_10135</name>
</gene>
<accession>A0ABU5NZ22</accession>
<evidence type="ECO:0000313" key="10">
    <source>
        <dbReference type="EMBL" id="MEA1081029.1"/>
    </source>
</evidence>
<evidence type="ECO:0000256" key="8">
    <source>
        <dbReference type="SAM" id="Phobius"/>
    </source>
</evidence>
<comment type="caution">
    <text evidence="10">The sequence shown here is derived from an EMBL/GenBank/DDBJ whole genome shotgun (WGS) entry which is preliminary data.</text>
</comment>
<keyword evidence="2 8" id="KW-0812">Transmembrane</keyword>
<feature type="transmembrane region" description="Helical" evidence="8">
    <location>
        <begin position="20"/>
        <end position="52"/>
    </location>
</feature>